<evidence type="ECO:0000313" key="4">
    <source>
        <dbReference type="EMBL" id="WWY22282.1"/>
    </source>
</evidence>
<keyword evidence="5" id="KW-1185">Reference proteome</keyword>
<dbReference type="Pfam" id="PF00722">
    <property type="entry name" value="Glyco_hydro_16"/>
    <property type="match status" value="1"/>
</dbReference>
<evidence type="ECO:0000259" key="3">
    <source>
        <dbReference type="PROSITE" id="PS51762"/>
    </source>
</evidence>
<evidence type="ECO:0000256" key="2">
    <source>
        <dbReference type="SAM" id="SignalP"/>
    </source>
</evidence>
<evidence type="ECO:0000313" key="5">
    <source>
        <dbReference type="Proteomes" id="UP001375228"/>
    </source>
</evidence>
<dbReference type="RefSeq" id="WP_144187809.1">
    <property type="nucleotide sequence ID" value="NZ_CP146690.1"/>
</dbReference>
<dbReference type="InterPro" id="IPR050546">
    <property type="entry name" value="Glycosyl_Hydrlase_16"/>
</dbReference>
<dbReference type="GO" id="GO:0016787">
    <property type="term" value="F:hydrolase activity"/>
    <property type="evidence" value="ECO:0007669"/>
    <property type="project" value="UniProtKB-KW"/>
</dbReference>
<accession>A0ABZ2JGA4</accession>
<dbReference type="PANTHER" id="PTHR10963">
    <property type="entry name" value="GLYCOSYL HYDROLASE-RELATED"/>
    <property type="match status" value="1"/>
</dbReference>
<reference evidence="4 5" key="1">
    <citation type="submission" date="2024-03" db="EMBL/GenBank/DDBJ databases">
        <title>Pseudomonas juntendi.</title>
        <authorList>
            <person name="Liu Y."/>
        </authorList>
    </citation>
    <scope>NUCLEOTIDE SEQUENCE [LARGE SCALE GENOMIC DNA]</scope>
    <source>
        <strain evidence="4 5">L4046hy</strain>
    </source>
</reference>
<organism evidence="4 5">
    <name type="scientific">Pseudomonas juntendi</name>
    <dbReference type="NCBI Taxonomy" id="2666183"/>
    <lineage>
        <taxon>Bacteria</taxon>
        <taxon>Pseudomonadati</taxon>
        <taxon>Pseudomonadota</taxon>
        <taxon>Gammaproteobacteria</taxon>
        <taxon>Pseudomonadales</taxon>
        <taxon>Pseudomonadaceae</taxon>
        <taxon>Pseudomonas</taxon>
    </lineage>
</organism>
<keyword evidence="2" id="KW-0732">Signal</keyword>
<feature type="signal peptide" evidence="2">
    <location>
        <begin position="1"/>
        <end position="19"/>
    </location>
</feature>
<gene>
    <name evidence="4" type="ORF">V9385_06680</name>
</gene>
<dbReference type="InterPro" id="IPR000757">
    <property type="entry name" value="Beta-glucanase-like"/>
</dbReference>
<sequence length="268" mass="29989">MTIKTASLSMCLVSMSAAAGGFSSYPSINVDFSTGQRLDQSHWSRTTGVTNNTKVYYNDGDKNLIYQNGELILEARRERVLNPNYRQEKYEFQKKIKYRDVSSVSIASADYFTYGKFEVIADVPDSPGLQPAIWLQGENKNQYGEIDIMEAKGDKSPGVRYATIHAGKSIKELQRNSAHSNLGGGYHKYTAEWTPEDIKIYYDDNLILVASANLGGAEDRAPLKQPMQLKINLGGGSRWVGPINLDRLPQRMRIKSIKVWNYLSSDAG</sequence>
<dbReference type="InterPro" id="IPR013320">
    <property type="entry name" value="ConA-like_dom_sf"/>
</dbReference>
<keyword evidence="4" id="KW-0378">Hydrolase</keyword>
<proteinExistence type="inferred from homology"/>
<name>A0ABZ2JGA4_9PSED</name>
<dbReference type="Gene3D" id="2.60.120.200">
    <property type="match status" value="1"/>
</dbReference>
<feature type="domain" description="GH16" evidence="3">
    <location>
        <begin position="18"/>
        <end position="265"/>
    </location>
</feature>
<dbReference type="SUPFAM" id="SSF49899">
    <property type="entry name" value="Concanavalin A-like lectins/glucanases"/>
    <property type="match status" value="1"/>
</dbReference>
<evidence type="ECO:0000256" key="1">
    <source>
        <dbReference type="ARBA" id="ARBA00006865"/>
    </source>
</evidence>
<feature type="chain" id="PRO_5045624437" evidence="2">
    <location>
        <begin position="20"/>
        <end position="268"/>
    </location>
</feature>
<dbReference type="PANTHER" id="PTHR10963:SF55">
    <property type="entry name" value="GLYCOSIDE HYDROLASE FAMILY 16 PROTEIN"/>
    <property type="match status" value="1"/>
</dbReference>
<dbReference type="CDD" id="cd08023">
    <property type="entry name" value="GH16_laminarinase_like"/>
    <property type="match status" value="1"/>
</dbReference>
<dbReference type="EMBL" id="CP146691">
    <property type="protein sequence ID" value="WWY22282.1"/>
    <property type="molecule type" value="Genomic_DNA"/>
</dbReference>
<dbReference type="Proteomes" id="UP001375228">
    <property type="component" value="Chromosome"/>
</dbReference>
<comment type="similarity">
    <text evidence="1">Belongs to the glycosyl hydrolase 16 family.</text>
</comment>
<protein>
    <submittedName>
        <fullName evidence="4">Glycoside hydrolase family 16 protein</fullName>
    </submittedName>
</protein>
<dbReference type="PROSITE" id="PS51762">
    <property type="entry name" value="GH16_2"/>
    <property type="match status" value="1"/>
</dbReference>